<dbReference type="PANTHER" id="PTHR39428:SF1">
    <property type="entry name" value="F420H(2)-DEPENDENT QUINONE REDUCTASE RV1261C"/>
    <property type="match status" value="1"/>
</dbReference>
<evidence type="ECO:0000313" key="3">
    <source>
        <dbReference type="EMBL" id="ACY21268.1"/>
    </source>
</evidence>
<reference evidence="3 4" key="2">
    <citation type="journal article" date="2010" name="Stand. Genomic Sci.">
        <title>Complete genome sequence of Gordonia bronchialis type strain (3410).</title>
        <authorList>
            <person name="Ivanova N."/>
            <person name="Sikorski J."/>
            <person name="Jando M."/>
            <person name="Lapidus A."/>
            <person name="Nolan M."/>
            <person name="Lucas S."/>
            <person name="Del Rio T.G."/>
            <person name="Tice H."/>
            <person name="Copeland A."/>
            <person name="Cheng J.F."/>
            <person name="Chen F."/>
            <person name="Bruce D."/>
            <person name="Goodwin L."/>
            <person name="Pitluck S."/>
            <person name="Mavromatis K."/>
            <person name="Ovchinnikova G."/>
            <person name="Pati A."/>
            <person name="Chen A."/>
            <person name="Palaniappan K."/>
            <person name="Land M."/>
            <person name="Hauser L."/>
            <person name="Chang Y.J."/>
            <person name="Jeffries C.D."/>
            <person name="Chain P."/>
            <person name="Saunders E."/>
            <person name="Han C."/>
            <person name="Detter J.C."/>
            <person name="Brettin T."/>
            <person name="Rohde M."/>
            <person name="Goker M."/>
            <person name="Bristow J."/>
            <person name="Eisen J.A."/>
            <person name="Markowitz V."/>
            <person name="Hugenholtz P."/>
            <person name="Klenk H.P."/>
            <person name="Kyrpides N.C."/>
        </authorList>
    </citation>
    <scope>NUCLEOTIDE SEQUENCE [LARGE SCALE GENOMIC DNA]</scope>
    <source>
        <strain evidence="4">ATCC 25592 / DSM 43247 / BCRC 13721 / JCM 3198 / KCTC 3076 / NBRC 16047 / NCTC 10667</strain>
    </source>
</reference>
<organism evidence="3 4">
    <name type="scientific">Gordonia bronchialis (strain ATCC 25592 / DSM 43247 / BCRC 13721 / JCM 3198 / KCTC 3076 / NBRC 16047 / NCTC 10667)</name>
    <name type="common">Rhodococcus bronchialis</name>
    <dbReference type="NCBI Taxonomy" id="526226"/>
    <lineage>
        <taxon>Bacteria</taxon>
        <taxon>Bacillati</taxon>
        <taxon>Actinomycetota</taxon>
        <taxon>Actinomycetes</taxon>
        <taxon>Mycobacteriales</taxon>
        <taxon>Gordoniaceae</taxon>
        <taxon>Gordonia</taxon>
    </lineage>
</organism>
<comment type="catalytic activity">
    <reaction evidence="2">
        <text>oxidized coenzyme F420-(gamma-L-Glu)(n) + a quinol + H(+) = reduced coenzyme F420-(gamma-L-Glu)(n) + a quinone</text>
        <dbReference type="Rhea" id="RHEA:39663"/>
        <dbReference type="Rhea" id="RHEA-COMP:12939"/>
        <dbReference type="Rhea" id="RHEA-COMP:14378"/>
        <dbReference type="ChEBI" id="CHEBI:15378"/>
        <dbReference type="ChEBI" id="CHEBI:24646"/>
        <dbReference type="ChEBI" id="CHEBI:132124"/>
        <dbReference type="ChEBI" id="CHEBI:133980"/>
        <dbReference type="ChEBI" id="CHEBI:139511"/>
    </reaction>
</comment>
<dbReference type="Gene3D" id="2.30.110.10">
    <property type="entry name" value="Electron Transport, Fmn-binding Protein, Chain A"/>
    <property type="match status" value="1"/>
</dbReference>
<protein>
    <recommendedName>
        <fullName evidence="5">Nitroreductase family deazaflavin-dependent oxidoreductase</fullName>
    </recommendedName>
</protein>
<accession>D0LAF5</accession>
<dbReference type="NCBIfam" id="TIGR00026">
    <property type="entry name" value="hi_GC_TIGR00026"/>
    <property type="match status" value="1"/>
</dbReference>
<dbReference type="GO" id="GO:0070967">
    <property type="term" value="F:coenzyme F420 binding"/>
    <property type="evidence" value="ECO:0007669"/>
    <property type="project" value="TreeGrafter"/>
</dbReference>
<evidence type="ECO:0000256" key="1">
    <source>
        <dbReference type="ARBA" id="ARBA00008710"/>
    </source>
</evidence>
<dbReference type="eggNOG" id="COG3945">
    <property type="taxonomic scope" value="Bacteria"/>
</dbReference>
<dbReference type="KEGG" id="gbr:Gbro_2015"/>
<keyword evidence="4" id="KW-1185">Reference proteome</keyword>
<dbReference type="AlphaFoldDB" id="D0LAF5"/>
<dbReference type="InterPro" id="IPR004378">
    <property type="entry name" value="F420H2_quin_Rdtase"/>
</dbReference>
<dbReference type="PANTHER" id="PTHR39428">
    <property type="entry name" value="F420H(2)-DEPENDENT QUINONE REDUCTASE RV1261C"/>
    <property type="match status" value="1"/>
</dbReference>
<comment type="similarity">
    <text evidence="1">Belongs to the F420H(2)-dependent quinone reductase family.</text>
</comment>
<dbReference type="HOGENOM" id="CLU_114921_0_1_11"/>
<dbReference type="GO" id="GO:0016491">
    <property type="term" value="F:oxidoreductase activity"/>
    <property type="evidence" value="ECO:0007669"/>
    <property type="project" value="InterPro"/>
</dbReference>
<dbReference type="Proteomes" id="UP000001219">
    <property type="component" value="Chromosome"/>
</dbReference>
<gene>
    <name evidence="3" type="ordered locus">Gbro_2015</name>
</gene>
<proteinExistence type="inferred from homology"/>
<evidence type="ECO:0000313" key="4">
    <source>
        <dbReference type="Proteomes" id="UP000001219"/>
    </source>
</evidence>
<dbReference type="Pfam" id="PF04075">
    <property type="entry name" value="F420H2_quin_red"/>
    <property type="match status" value="1"/>
</dbReference>
<evidence type="ECO:0000256" key="2">
    <source>
        <dbReference type="ARBA" id="ARBA00049106"/>
    </source>
</evidence>
<dbReference type="SUPFAM" id="SSF50475">
    <property type="entry name" value="FMN-binding split barrel"/>
    <property type="match status" value="1"/>
</dbReference>
<dbReference type="RefSeq" id="WP_012833826.1">
    <property type="nucleotide sequence ID" value="NC_013441.1"/>
</dbReference>
<sequence>MTQVFPERRWGSETSPLRRPLTAFACSGPGSWAIRTLAPLDRRILHSSGGRYTMLGPIGAPTMLLTTTGRRSGQPRTSPLLYHREDPDLHVVGSNFGQEHHPAWTWNLLAHPECSVNTAGIEVAATATPVVGAERDRVYAEFERLVRVYSVYRGRTDRPIQVFRLTAT</sequence>
<dbReference type="GO" id="GO:0005886">
    <property type="term" value="C:plasma membrane"/>
    <property type="evidence" value="ECO:0007669"/>
    <property type="project" value="TreeGrafter"/>
</dbReference>
<dbReference type="STRING" id="526226.Gbro_2015"/>
<dbReference type="EMBL" id="CP001802">
    <property type="protein sequence ID" value="ACY21268.1"/>
    <property type="molecule type" value="Genomic_DNA"/>
</dbReference>
<evidence type="ECO:0008006" key="5">
    <source>
        <dbReference type="Google" id="ProtNLM"/>
    </source>
</evidence>
<dbReference type="OrthoDB" id="8225825at2"/>
<reference evidence="4" key="1">
    <citation type="submission" date="2009-10" db="EMBL/GenBank/DDBJ databases">
        <title>The complete chromosome of Gordonia bronchialis DSM 43247.</title>
        <authorList>
            <consortium name="US DOE Joint Genome Institute (JGI-PGF)"/>
            <person name="Lucas S."/>
            <person name="Copeland A."/>
            <person name="Lapidus A."/>
            <person name="Glavina del Rio T."/>
            <person name="Dalin E."/>
            <person name="Tice H."/>
            <person name="Bruce D."/>
            <person name="Goodwin L."/>
            <person name="Pitluck S."/>
            <person name="Kyrpides N."/>
            <person name="Mavromatis K."/>
            <person name="Ivanova N."/>
            <person name="Ovchinnikova G."/>
            <person name="Saunders E."/>
            <person name="Brettin T."/>
            <person name="Detter J.C."/>
            <person name="Han C."/>
            <person name="Larimer F."/>
            <person name="Land M."/>
            <person name="Hauser L."/>
            <person name="Markowitz V."/>
            <person name="Cheng J.-F."/>
            <person name="Hugenholtz P."/>
            <person name="Woyke T."/>
            <person name="Wu D."/>
            <person name="Jando M."/>
            <person name="Schneider S."/>
            <person name="Goeker M."/>
            <person name="Klenk H.-P."/>
            <person name="Eisen J.A."/>
        </authorList>
    </citation>
    <scope>NUCLEOTIDE SEQUENCE [LARGE SCALE GENOMIC DNA]</scope>
    <source>
        <strain evidence="4">ATCC 25592 / DSM 43247 / BCRC 13721 / JCM 3198 / KCTC 3076 / NBRC 16047 / NCTC 10667</strain>
    </source>
</reference>
<dbReference type="InterPro" id="IPR012349">
    <property type="entry name" value="Split_barrel_FMN-bd"/>
</dbReference>
<name>D0LAF5_GORB4</name>